<dbReference type="Pfam" id="PF00171">
    <property type="entry name" value="Aldedh"/>
    <property type="match status" value="1"/>
</dbReference>
<keyword evidence="6" id="KW-1185">Reference proteome</keyword>
<dbReference type="EMBL" id="CP073721">
    <property type="protein sequence ID" value="UWZ39234.1"/>
    <property type="molecule type" value="Genomic_DNA"/>
</dbReference>
<dbReference type="Proteomes" id="UP001058271">
    <property type="component" value="Chromosome"/>
</dbReference>
<dbReference type="InterPro" id="IPR015590">
    <property type="entry name" value="Aldehyde_DH_dom"/>
</dbReference>
<accession>A0ABY5ZB19</accession>
<dbReference type="Gene3D" id="3.40.605.10">
    <property type="entry name" value="Aldehyde Dehydrogenase, Chain A, domain 1"/>
    <property type="match status" value="1"/>
</dbReference>
<dbReference type="PROSITE" id="PS00687">
    <property type="entry name" value="ALDEHYDE_DEHYDR_GLU"/>
    <property type="match status" value="1"/>
</dbReference>
<dbReference type="SUPFAM" id="SSF53720">
    <property type="entry name" value="ALDH-like"/>
    <property type="match status" value="1"/>
</dbReference>
<dbReference type="PANTHER" id="PTHR11699">
    <property type="entry name" value="ALDEHYDE DEHYDROGENASE-RELATED"/>
    <property type="match status" value="1"/>
</dbReference>
<sequence length="498" mass="53252">MTYISSSKVVHSTDDGDVPFAPMFHSGTWQEGQSGRRLAVHEPATGVLLGQVPDATAADVAAAYASAKRAQVGWARMAPSERGKLLHRVADAIEGSLEDLARLEATDSGNPVTAMRRDVAKGAEIFRHMAGLGYLLKGEVIPISTEGLHYTRRYPYGVVARIVAFNHPFLFACGRVASALVAGNAVLLKPSEHTPFAALALARITQDILPPGVLSVLTGGAELGAALTSHRGIERISFTGSVRTALKISEQAARSGHVKSMSFELGGKNPMVVLPDADPEKVAAAAVRGMNFMAVQGQSCGSTTRLFLHRDIAARVLEHLVPRVEAIRLGRPDDPDTEMGCLISHEARDRCLGFIEQGVRDGARVLAGGSVPDDPGLASGPYLRPTVLVDVPDTSVCATQEIFGPVLSVLEWSDLDDVVERANSLPYGLTAAVWTDDIRSALRVADALESGYVWINDVEFRHYAVPFGGWKDSGIGDEYGLDEPMSFTRSKTIVATYS</sequence>
<protein>
    <submittedName>
        <fullName evidence="5">Aldehyde dehydrogenase family protein</fullName>
    </submittedName>
</protein>
<dbReference type="RefSeq" id="WP_260728634.1">
    <property type="nucleotide sequence ID" value="NZ_BAAABS010000015.1"/>
</dbReference>
<dbReference type="Gene3D" id="3.40.309.10">
    <property type="entry name" value="Aldehyde Dehydrogenase, Chain A, domain 2"/>
    <property type="match status" value="1"/>
</dbReference>
<evidence type="ECO:0000259" key="4">
    <source>
        <dbReference type="Pfam" id="PF00171"/>
    </source>
</evidence>
<dbReference type="InterPro" id="IPR016162">
    <property type="entry name" value="Ald_DH_N"/>
</dbReference>
<reference evidence="5" key="1">
    <citation type="submission" date="2021-04" db="EMBL/GenBank/DDBJ databases">
        <title>Biosynthetic gene clusters of Dactylosporangioum roseum.</title>
        <authorList>
            <person name="Hartkoorn R.C."/>
            <person name="Beaudoing E."/>
            <person name="Hot D."/>
            <person name="Moureu S."/>
        </authorList>
    </citation>
    <scope>NUCLEOTIDE SEQUENCE</scope>
    <source>
        <strain evidence="5">NRRL B-16295</strain>
    </source>
</reference>
<keyword evidence="1 3" id="KW-0560">Oxidoreductase</keyword>
<evidence type="ECO:0000313" key="6">
    <source>
        <dbReference type="Proteomes" id="UP001058271"/>
    </source>
</evidence>
<dbReference type="InterPro" id="IPR016161">
    <property type="entry name" value="Ald_DH/histidinol_DH"/>
</dbReference>
<dbReference type="InterPro" id="IPR016163">
    <property type="entry name" value="Ald_DH_C"/>
</dbReference>
<feature type="active site" evidence="2">
    <location>
        <position position="264"/>
    </location>
</feature>
<comment type="similarity">
    <text evidence="3">Belongs to the aldehyde dehydrogenase family.</text>
</comment>
<dbReference type="InterPro" id="IPR029510">
    <property type="entry name" value="Ald_DH_CS_GLU"/>
</dbReference>
<gene>
    <name evidence="5" type="ORF">Drose_13945</name>
</gene>
<evidence type="ECO:0000256" key="3">
    <source>
        <dbReference type="RuleBase" id="RU003345"/>
    </source>
</evidence>
<proteinExistence type="inferred from homology"/>
<organism evidence="5 6">
    <name type="scientific">Dactylosporangium roseum</name>
    <dbReference type="NCBI Taxonomy" id="47989"/>
    <lineage>
        <taxon>Bacteria</taxon>
        <taxon>Bacillati</taxon>
        <taxon>Actinomycetota</taxon>
        <taxon>Actinomycetes</taxon>
        <taxon>Micromonosporales</taxon>
        <taxon>Micromonosporaceae</taxon>
        <taxon>Dactylosporangium</taxon>
    </lineage>
</organism>
<name>A0ABY5ZB19_9ACTN</name>
<evidence type="ECO:0000313" key="5">
    <source>
        <dbReference type="EMBL" id="UWZ39234.1"/>
    </source>
</evidence>
<evidence type="ECO:0000256" key="1">
    <source>
        <dbReference type="ARBA" id="ARBA00023002"/>
    </source>
</evidence>
<feature type="domain" description="Aldehyde dehydrogenase" evidence="4">
    <location>
        <begin position="29"/>
        <end position="493"/>
    </location>
</feature>
<evidence type="ECO:0000256" key="2">
    <source>
        <dbReference type="PROSITE-ProRule" id="PRU10007"/>
    </source>
</evidence>